<evidence type="ECO:0000313" key="3">
    <source>
        <dbReference type="Proteomes" id="UP000509346"/>
    </source>
</evidence>
<feature type="transmembrane region" description="Helical" evidence="1">
    <location>
        <begin position="32"/>
        <end position="55"/>
    </location>
</feature>
<protein>
    <submittedName>
        <fullName evidence="2">Uncharacterized protein</fullName>
    </submittedName>
</protein>
<name>A0A7D5P6E6_9EURY</name>
<organism evidence="2 3">
    <name type="scientific">Halosimplex pelagicum</name>
    <dbReference type="NCBI Taxonomy" id="869886"/>
    <lineage>
        <taxon>Archaea</taxon>
        <taxon>Methanobacteriati</taxon>
        <taxon>Methanobacteriota</taxon>
        <taxon>Stenosarchaea group</taxon>
        <taxon>Halobacteria</taxon>
        <taxon>Halobacteriales</taxon>
        <taxon>Haloarculaceae</taxon>
        <taxon>Halosimplex</taxon>
    </lineage>
</organism>
<keyword evidence="1" id="KW-1133">Transmembrane helix</keyword>
<dbReference type="AlphaFoldDB" id="A0A7D5P6E6"/>
<dbReference type="Proteomes" id="UP000509346">
    <property type="component" value="Chromosome"/>
</dbReference>
<keyword evidence="3" id="KW-1185">Reference proteome</keyword>
<keyword evidence="1" id="KW-0812">Transmembrane</keyword>
<dbReference type="GeneID" id="56083002"/>
<proteinExistence type="predicted"/>
<sequence length="83" mass="8973">MSSATEESSGSSTGDAVKSNLLGVFRFIRSSFLVSLFGFGILQMVLGMFVLQGVVAGMFGIWGATFCLMAVLGYVIMYMLRRL</sequence>
<gene>
    <name evidence="2" type="ORF">HZS54_10395</name>
</gene>
<dbReference type="OrthoDB" id="247024at2157"/>
<feature type="transmembrane region" description="Helical" evidence="1">
    <location>
        <begin position="61"/>
        <end position="80"/>
    </location>
</feature>
<dbReference type="KEGG" id="hpel:HZS54_10395"/>
<evidence type="ECO:0000313" key="2">
    <source>
        <dbReference type="EMBL" id="QLH82003.1"/>
    </source>
</evidence>
<reference evidence="2 3" key="1">
    <citation type="submission" date="2020-07" db="EMBL/GenBank/DDBJ databases">
        <title>Halosimplex litoreum sp. nov. and Halosimplex rubrum sp. nov., isolated from different salt environments.</title>
        <authorList>
            <person name="Cui H."/>
        </authorList>
    </citation>
    <scope>NUCLEOTIDE SEQUENCE [LARGE SCALE GENOMIC DNA]</scope>
    <source>
        <strain evidence="2 3">R2</strain>
    </source>
</reference>
<evidence type="ECO:0000256" key="1">
    <source>
        <dbReference type="SAM" id="Phobius"/>
    </source>
</evidence>
<dbReference type="EMBL" id="CP058909">
    <property type="protein sequence ID" value="QLH82003.1"/>
    <property type="molecule type" value="Genomic_DNA"/>
</dbReference>
<dbReference type="RefSeq" id="WP_179922471.1">
    <property type="nucleotide sequence ID" value="NZ_CP058909.1"/>
</dbReference>
<keyword evidence="1" id="KW-0472">Membrane</keyword>
<accession>A0A7D5P6E6</accession>